<gene>
    <name evidence="3" type="ORF">HW566_12895</name>
</gene>
<organism evidence="3 4">
    <name type="scientific">Microbacterium oleivorans</name>
    <dbReference type="NCBI Taxonomy" id="273677"/>
    <lineage>
        <taxon>Bacteria</taxon>
        <taxon>Bacillati</taxon>
        <taxon>Actinomycetota</taxon>
        <taxon>Actinomycetes</taxon>
        <taxon>Micrococcales</taxon>
        <taxon>Microbacteriaceae</taxon>
        <taxon>Microbacterium</taxon>
    </lineage>
</organism>
<dbReference type="Pfam" id="PF10647">
    <property type="entry name" value="Gmad1"/>
    <property type="match status" value="1"/>
</dbReference>
<evidence type="ECO:0000259" key="2">
    <source>
        <dbReference type="SMART" id="SM00909"/>
    </source>
</evidence>
<dbReference type="SUPFAM" id="SSF82171">
    <property type="entry name" value="DPP6 N-terminal domain-like"/>
    <property type="match status" value="1"/>
</dbReference>
<dbReference type="Pfam" id="PF10646">
    <property type="entry name" value="Germane"/>
    <property type="match status" value="1"/>
</dbReference>
<dbReference type="SMART" id="SM00909">
    <property type="entry name" value="Germane"/>
    <property type="match status" value="1"/>
</dbReference>
<keyword evidence="1" id="KW-0732">Signal</keyword>
<feature type="domain" description="GerMN" evidence="2">
    <location>
        <begin position="201"/>
        <end position="291"/>
    </location>
</feature>
<reference evidence="3 4" key="1">
    <citation type="submission" date="2020-06" db="EMBL/GenBank/DDBJ databases">
        <authorList>
            <person name="Jo H."/>
        </authorList>
    </citation>
    <scope>NUCLEOTIDE SEQUENCE [LARGE SCALE GENOMIC DNA]</scope>
    <source>
        <strain evidence="3 4">I46</strain>
    </source>
</reference>
<evidence type="ECO:0000313" key="3">
    <source>
        <dbReference type="EMBL" id="QLD12588.1"/>
    </source>
</evidence>
<dbReference type="EMBL" id="CP058316">
    <property type="protein sequence ID" value="QLD12588.1"/>
    <property type="molecule type" value="Genomic_DNA"/>
</dbReference>
<sequence length="558" mass="57402">MIRLRAAAAVAGLLLVALLTGCTGLPTSGPVVAGEAIDEEAGSVDFSFLPDDPPPGATPEQIVSGFLAAGSGPRDDWGTARQFLAPDFRSSWQPTARATIDLPGERVFSTAADGTVTVSVTPEASVDATGALSMTDGGSMPLSFSLIDVGGEWRISEAPDGVVLDRARFQAVFREYSVMYFDLSWSYLVPDRRWFPATNAATHITEALIDGEPSPWLAGAVATAFPSSLELATRAVPLEAGVAQVPLSQSALAIVPDTRDRMQAQLVASLQSAGILGAQMSVDGEPVAAQAVEIRPIRVDVRPVVLTDDAFGFLSGSEVEPIPGLSPAIAGLDPVAVQVAADRSLAAVRTAAGAVVRARSDGTFEVVDERPGLVDPTIDSEGYIWSVPAGTPSALTAAGPDGAVIPFADAWPGASQISTIEVSRDGTRIAALVRDGSRPALWMAGILRDDNGVPVGLGDRETVAALPGAGLDASWVDGSTIAVLAEDGGGEVVISQSVGGFGETIAAPADGESIAAANQPRAVRLLDRAGRLFDQKGETWASVAGGIRLLATQQGSPR</sequence>
<dbReference type="InterPro" id="IPR019606">
    <property type="entry name" value="GerMN"/>
</dbReference>
<evidence type="ECO:0000313" key="4">
    <source>
        <dbReference type="Proteomes" id="UP000509638"/>
    </source>
</evidence>
<dbReference type="InterPro" id="IPR059026">
    <property type="entry name" value="LpqB_N"/>
</dbReference>
<name>A0A7D5EZS0_9MICO</name>
<dbReference type="AlphaFoldDB" id="A0A7D5EZS0"/>
<dbReference type="InterPro" id="IPR018910">
    <property type="entry name" value="LpqB_C"/>
</dbReference>
<dbReference type="Proteomes" id="UP000509638">
    <property type="component" value="Chromosome"/>
</dbReference>
<protein>
    <recommendedName>
        <fullName evidence="2">GerMN domain-containing protein</fullName>
    </recommendedName>
</protein>
<dbReference type="Pfam" id="PF25976">
    <property type="entry name" value="LpqB_N"/>
    <property type="match status" value="1"/>
</dbReference>
<feature type="signal peptide" evidence="1">
    <location>
        <begin position="1"/>
        <end position="33"/>
    </location>
</feature>
<evidence type="ECO:0000256" key="1">
    <source>
        <dbReference type="SAM" id="SignalP"/>
    </source>
</evidence>
<feature type="chain" id="PRO_5028864595" description="GerMN domain-containing protein" evidence="1">
    <location>
        <begin position="34"/>
        <end position="558"/>
    </location>
</feature>
<dbReference type="PROSITE" id="PS51257">
    <property type="entry name" value="PROKAR_LIPOPROTEIN"/>
    <property type="match status" value="1"/>
</dbReference>
<proteinExistence type="predicted"/>
<accession>A0A7D5EZS0</accession>
<dbReference type="RefSeq" id="WP_178013470.1">
    <property type="nucleotide sequence ID" value="NZ_CP058316.1"/>
</dbReference>